<evidence type="ECO:0000256" key="1">
    <source>
        <dbReference type="ARBA" id="ARBA00004651"/>
    </source>
</evidence>
<feature type="transmembrane region" description="Helical" evidence="8">
    <location>
        <begin position="117"/>
        <end position="139"/>
    </location>
</feature>
<keyword evidence="5 8" id="KW-0812">Transmembrane</keyword>
<sequence length="398" mass="43321">MKLFRQPRSTAQISPPACQTIHARFMKRQINRIINKNFCMSRIDTSNNDKRTAGVFHIYQPFLTGFRATLGVGLGILCCLLILRMGVLFAYIGLALFITLAIEPLISALVKLGISRGVSVVLLLLFFSAFLGVALWLIIPILTSETALLWKTVSSFMTEGNYRQFISLLRKAIPDFDFNELLQQGWLWIQNNVTTITGSVVNIGIGIVNTVTGIVIVLILTIYFSATLPTIKATGYKLVPASRREFVKDTLEDVLSSVGRYTAGQFLLASINGTLTLLIFSILQFKYPILMAFIAFIGSMIPLVGTISSSALISGITLFSAQGWTVWAVVIYYLVYMNVEAYVISPKIMKKAVSVPGSLVVISALAGGMLAGVPGAVVAVPAAASIVVLIKRVLIDAK</sequence>
<gene>
    <name evidence="9" type="ordered locus">TWT_419</name>
</gene>
<evidence type="ECO:0000313" key="9">
    <source>
        <dbReference type="EMBL" id="AAO44516.1"/>
    </source>
</evidence>
<dbReference type="KEGG" id="twh:TWT_419"/>
<dbReference type="PANTHER" id="PTHR21716:SF53">
    <property type="entry name" value="PERMEASE PERM-RELATED"/>
    <property type="match status" value="1"/>
</dbReference>
<feature type="transmembrane region" description="Helical" evidence="8">
    <location>
        <begin position="364"/>
        <end position="390"/>
    </location>
</feature>
<dbReference type="GO" id="GO:0005886">
    <property type="term" value="C:plasma membrane"/>
    <property type="evidence" value="ECO:0007669"/>
    <property type="project" value="UniProtKB-SubCell"/>
</dbReference>
<dbReference type="PANTHER" id="PTHR21716">
    <property type="entry name" value="TRANSMEMBRANE PROTEIN"/>
    <property type="match status" value="1"/>
</dbReference>
<evidence type="ECO:0000256" key="6">
    <source>
        <dbReference type="ARBA" id="ARBA00022989"/>
    </source>
</evidence>
<dbReference type="eggNOG" id="COG0628">
    <property type="taxonomic scope" value="Bacteria"/>
</dbReference>
<accession>Q83G95</accession>
<evidence type="ECO:0000256" key="4">
    <source>
        <dbReference type="ARBA" id="ARBA00022475"/>
    </source>
</evidence>
<protein>
    <recommendedName>
        <fullName evidence="11">AI-2E family transporter</fullName>
    </recommendedName>
</protein>
<dbReference type="EMBL" id="AE014184">
    <property type="protein sequence ID" value="AAO44516.1"/>
    <property type="molecule type" value="Genomic_DNA"/>
</dbReference>
<evidence type="ECO:0000313" key="10">
    <source>
        <dbReference type="Proteomes" id="UP000002200"/>
    </source>
</evidence>
<dbReference type="STRING" id="203267.TWT_419"/>
<dbReference type="Pfam" id="PF01594">
    <property type="entry name" value="AI-2E_transport"/>
    <property type="match status" value="1"/>
</dbReference>
<evidence type="ECO:0000256" key="3">
    <source>
        <dbReference type="ARBA" id="ARBA00022448"/>
    </source>
</evidence>
<feature type="transmembrane region" description="Helical" evidence="8">
    <location>
        <begin position="203"/>
        <end position="224"/>
    </location>
</feature>
<evidence type="ECO:0000256" key="7">
    <source>
        <dbReference type="ARBA" id="ARBA00023136"/>
    </source>
</evidence>
<feature type="transmembrane region" description="Helical" evidence="8">
    <location>
        <begin position="65"/>
        <end position="83"/>
    </location>
</feature>
<evidence type="ECO:0008006" key="11">
    <source>
        <dbReference type="Google" id="ProtNLM"/>
    </source>
</evidence>
<dbReference type="Proteomes" id="UP000002200">
    <property type="component" value="Chromosome"/>
</dbReference>
<keyword evidence="10" id="KW-1185">Reference proteome</keyword>
<comment type="similarity">
    <text evidence="2">Belongs to the autoinducer-2 exporter (AI-2E) (TC 2.A.86) family.</text>
</comment>
<dbReference type="InterPro" id="IPR002549">
    <property type="entry name" value="AI-2E-like"/>
</dbReference>
<name>Q83G95_TROWT</name>
<keyword evidence="7 8" id="KW-0472">Membrane</keyword>
<dbReference type="AlphaFoldDB" id="Q83G95"/>
<evidence type="ECO:0000256" key="5">
    <source>
        <dbReference type="ARBA" id="ARBA00022692"/>
    </source>
</evidence>
<feature type="transmembrane region" description="Helical" evidence="8">
    <location>
        <begin position="289"/>
        <end position="312"/>
    </location>
</feature>
<comment type="subcellular location">
    <subcellularLocation>
        <location evidence="1">Cell membrane</location>
        <topology evidence="1">Multi-pass membrane protein</topology>
    </subcellularLocation>
</comment>
<proteinExistence type="inferred from homology"/>
<keyword evidence="3" id="KW-0813">Transport</keyword>
<feature type="transmembrane region" description="Helical" evidence="8">
    <location>
        <begin position="266"/>
        <end position="283"/>
    </location>
</feature>
<dbReference type="HOGENOM" id="CLU_031275_6_1_11"/>
<organism evidence="9 10">
    <name type="scientific">Tropheryma whipplei (strain Twist)</name>
    <name type="common">Whipple's bacillus</name>
    <dbReference type="NCBI Taxonomy" id="203267"/>
    <lineage>
        <taxon>Bacteria</taxon>
        <taxon>Bacillati</taxon>
        <taxon>Actinomycetota</taxon>
        <taxon>Actinomycetes</taxon>
        <taxon>Micrococcales</taxon>
        <taxon>Tropherymataceae</taxon>
        <taxon>Tropheryma</taxon>
    </lineage>
</organism>
<evidence type="ECO:0000256" key="8">
    <source>
        <dbReference type="SAM" id="Phobius"/>
    </source>
</evidence>
<feature type="transmembrane region" description="Helical" evidence="8">
    <location>
        <begin position="324"/>
        <end position="344"/>
    </location>
</feature>
<keyword evidence="4" id="KW-1003">Cell membrane</keyword>
<keyword evidence="6 8" id="KW-1133">Transmembrane helix</keyword>
<evidence type="ECO:0000256" key="2">
    <source>
        <dbReference type="ARBA" id="ARBA00009773"/>
    </source>
</evidence>
<feature type="transmembrane region" description="Helical" evidence="8">
    <location>
        <begin position="89"/>
        <end position="110"/>
    </location>
</feature>
<reference evidence="9 10" key="1">
    <citation type="journal article" date="2003" name="Genome Res.">
        <title>Tropheryma whipplei twist: a human pathogenic Actinobacteria with a reduced genome.</title>
        <authorList>
            <person name="Raoult D."/>
            <person name="Ogata H."/>
            <person name="Audic S."/>
            <person name="Robert C."/>
            <person name="Suhre K."/>
            <person name="Drancourt M."/>
            <person name="Claverie J.-M."/>
        </authorList>
    </citation>
    <scope>NUCLEOTIDE SEQUENCE [LARGE SCALE GENOMIC DNA]</scope>
    <source>
        <strain evidence="9 10">Twist</strain>
    </source>
</reference>